<evidence type="ECO:0000256" key="3">
    <source>
        <dbReference type="ARBA" id="ARBA00022692"/>
    </source>
</evidence>
<dbReference type="PANTHER" id="PTHR11101:SF80">
    <property type="entry name" value="PHOSPHATE TRANSPORTER"/>
    <property type="match status" value="1"/>
</dbReference>
<feature type="transmembrane region" description="Helical" evidence="6">
    <location>
        <begin position="90"/>
        <end position="111"/>
    </location>
</feature>
<evidence type="ECO:0000256" key="5">
    <source>
        <dbReference type="ARBA" id="ARBA00023136"/>
    </source>
</evidence>
<dbReference type="PANTHER" id="PTHR11101">
    <property type="entry name" value="PHOSPHATE TRANSPORTER"/>
    <property type="match status" value="1"/>
</dbReference>
<reference evidence="7" key="2">
    <citation type="submission" date="2021-04" db="EMBL/GenBank/DDBJ databases">
        <authorList>
            <person name="Gilroy R."/>
        </authorList>
    </citation>
    <scope>NUCLEOTIDE SEQUENCE</scope>
    <source>
        <strain evidence="7">CHK189-11263</strain>
    </source>
</reference>
<reference evidence="7" key="1">
    <citation type="journal article" date="2021" name="PeerJ">
        <title>Extensive microbial diversity within the chicken gut microbiome revealed by metagenomics and culture.</title>
        <authorList>
            <person name="Gilroy R."/>
            <person name="Ravi A."/>
            <person name="Getino M."/>
            <person name="Pursley I."/>
            <person name="Horton D.L."/>
            <person name="Alikhan N.F."/>
            <person name="Baker D."/>
            <person name="Gharbi K."/>
            <person name="Hall N."/>
            <person name="Watson M."/>
            <person name="Adriaenssens E.M."/>
            <person name="Foster-Nyarko E."/>
            <person name="Jarju S."/>
            <person name="Secka A."/>
            <person name="Antonio M."/>
            <person name="Oren A."/>
            <person name="Chaudhuri R.R."/>
            <person name="La Ragione R."/>
            <person name="Hildebrand F."/>
            <person name="Pallen M.J."/>
        </authorList>
    </citation>
    <scope>NUCLEOTIDE SEQUENCE</scope>
    <source>
        <strain evidence="7">CHK189-11263</strain>
    </source>
</reference>
<organism evidence="7 8">
    <name type="scientific">Candidatus Flavonifractor intestinipullorum</name>
    <dbReference type="NCBI Taxonomy" id="2838587"/>
    <lineage>
        <taxon>Bacteria</taxon>
        <taxon>Bacillati</taxon>
        <taxon>Bacillota</taxon>
        <taxon>Clostridia</taxon>
        <taxon>Eubacteriales</taxon>
        <taxon>Oscillospiraceae</taxon>
        <taxon>Flavonifractor</taxon>
    </lineage>
</organism>
<evidence type="ECO:0000313" key="7">
    <source>
        <dbReference type="EMBL" id="HJB56321.1"/>
    </source>
</evidence>
<comment type="subcellular location">
    <subcellularLocation>
        <location evidence="1">Membrane</location>
        <topology evidence="1">Multi-pass membrane protein</topology>
    </subcellularLocation>
</comment>
<keyword evidence="2" id="KW-0813">Transport</keyword>
<feature type="transmembrane region" description="Helical" evidence="6">
    <location>
        <begin position="146"/>
        <end position="165"/>
    </location>
</feature>
<name>A0A9D2MAA9_9FIRM</name>
<evidence type="ECO:0000313" key="8">
    <source>
        <dbReference type="Proteomes" id="UP000824208"/>
    </source>
</evidence>
<dbReference type="EMBL" id="DWYC01000025">
    <property type="protein sequence ID" value="HJB56321.1"/>
    <property type="molecule type" value="Genomic_DNA"/>
</dbReference>
<evidence type="ECO:0000256" key="1">
    <source>
        <dbReference type="ARBA" id="ARBA00004141"/>
    </source>
</evidence>
<sequence>MDFLSQAGREPALALVSALVLAVLLVNGWTDAPNAIAAAVGAGALSFRGGAALAAVCNLAGSCWGALCLPAVARTVGEAAALTGAPGSAWAGLCAALAATAAWGVLAWRFGIPTSESHALLAALAGAALARPGGWRNLTAGPWERVGLGLVLSLGLGCGLGWLFGRNLGRRNLARSLCRRGQILGAAGMAFLHGAQDGQKCLGLFLAGAALAGGSRSGPDAAVPAWLAAVCGGTMALGTLLGGRRIVARIGEGLVPLSPAAGLAADLGGGAALLGCTLLGLPVSTTHAKTSAILGAGAALGGRVDRACAGEIVLTWLCTFPACGALGYLLVRAFA</sequence>
<evidence type="ECO:0000256" key="4">
    <source>
        <dbReference type="ARBA" id="ARBA00022989"/>
    </source>
</evidence>
<keyword evidence="4 6" id="KW-1133">Transmembrane helix</keyword>
<keyword evidence="5 6" id="KW-0472">Membrane</keyword>
<accession>A0A9D2MAA9</accession>
<dbReference type="AlphaFoldDB" id="A0A9D2MAA9"/>
<protein>
    <submittedName>
        <fullName evidence="7">Inorganic phosphate transporter</fullName>
    </submittedName>
</protein>
<evidence type="ECO:0000256" key="6">
    <source>
        <dbReference type="SAM" id="Phobius"/>
    </source>
</evidence>
<dbReference type="InterPro" id="IPR001204">
    <property type="entry name" value="Phos_transporter"/>
</dbReference>
<dbReference type="GO" id="GO:0035435">
    <property type="term" value="P:phosphate ion transmembrane transport"/>
    <property type="evidence" value="ECO:0007669"/>
    <property type="project" value="TreeGrafter"/>
</dbReference>
<dbReference type="GO" id="GO:0016020">
    <property type="term" value="C:membrane"/>
    <property type="evidence" value="ECO:0007669"/>
    <property type="project" value="UniProtKB-SubCell"/>
</dbReference>
<dbReference type="GO" id="GO:0005315">
    <property type="term" value="F:phosphate transmembrane transporter activity"/>
    <property type="evidence" value="ECO:0007669"/>
    <property type="project" value="InterPro"/>
</dbReference>
<feature type="transmembrane region" description="Helical" evidence="6">
    <location>
        <begin position="12"/>
        <end position="30"/>
    </location>
</feature>
<feature type="transmembrane region" description="Helical" evidence="6">
    <location>
        <begin position="223"/>
        <end position="242"/>
    </location>
</feature>
<dbReference type="Pfam" id="PF01384">
    <property type="entry name" value="PHO4"/>
    <property type="match status" value="2"/>
</dbReference>
<gene>
    <name evidence="7" type="ORF">H9714_02080</name>
</gene>
<feature type="transmembrane region" description="Helical" evidence="6">
    <location>
        <begin position="50"/>
        <end position="69"/>
    </location>
</feature>
<comment type="caution">
    <text evidence="7">The sequence shown here is derived from an EMBL/GenBank/DDBJ whole genome shotgun (WGS) entry which is preliminary data.</text>
</comment>
<dbReference type="Proteomes" id="UP000824208">
    <property type="component" value="Unassembled WGS sequence"/>
</dbReference>
<evidence type="ECO:0000256" key="2">
    <source>
        <dbReference type="ARBA" id="ARBA00022448"/>
    </source>
</evidence>
<feature type="transmembrane region" description="Helical" evidence="6">
    <location>
        <begin position="254"/>
        <end position="281"/>
    </location>
</feature>
<proteinExistence type="predicted"/>
<keyword evidence="3 6" id="KW-0812">Transmembrane</keyword>
<feature type="transmembrane region" description="Helical" evidence="6">
    <location>
        <begin position="312"/>
        <end position="331"/>
    </location>
</feature>